<evidence type="ECO:0000313" key="3">
    <source>
        <dbReference type="Proteomes" id="UP000815677"/>
    </source>
</evidence>
<reference evidence="2" key="1">
    <citation type="submission" date="2014-09" db="EMBL/GenBank/DDBJ databases">
        <title>Genome sequence of the luminous mushroom Mycena chlorophos for searching fungal bioluminescence genes.</title>
        <authorList>
            <person name="Tanaka Y."/>
            <person name="Kasuga D."/>
            <person name="Oba Y."/>
            <person name="Hase S."/>
            <person name="Sato K."/>
            <person name="Oba Y."/>
            <person name="Sakakibara Y."/>
        </authorList>
    </citation>
    <scope>NUCLEOTIDE SEQUENCE</scope>
</reference>
<protein>
    <submittedName>
        <fullName evidence="2">Uncharacterized protein</fullName>
    </submittedName>
</protein>
<dbReference type="EMBL" id="DF843752">
    <property type="protein sequence ID" value="GAT47584.1"/>
    <property type="molecule type" value="Genomic_DNA"/>
</dbReference>
<dbReference type="Proteomes" id="UP000815677">
    <property type="component" value="Unassembled WGS sequence"/>
</dbReference>
<sequence>MRTTWPVCIASRRQSQSRSRSSWSGIIQSSASLDHGARDGDGDVAHASCFPLPTRIASARLTSPSARPICALVAELSAAMTQQLTRAIPHNKMAATSRSAHVGHGTVRAEAHTLRRHHRRVPLASSAAPRREAEPTRSSMLHCTASSDDHLIGGDGMRRPRRRRRPAGRGTGAGGDGGTSIHAASSAPAPWKVEKKGLLHSGALLRARATNVLSAMTSPLAPPHATCASGLYAARKSIRAVGLFAGVGWVVKKARVDEEGDAAIGAFRVLPRFAALPPLPVPSSRRVLLPVLHVPVALRHRTCTFPVPPSTAPSTYLLLQYIYTYRTIPQPSHPLTPHCTFSLPAPRTALDHPNPHLRSFPLPLPVLGLGPHPHHHRVESHSLHLVGASRWRPMTPASFWSWVFWPGLVIT</sequence>
<feature type="compositionally biased region" description="Polar residues" evidence="1">
    <location>
        <begin position="136"/>
        <end position="146"/>
    </location>
</feature>
<gene>
    <name evidence="2" type="ORF">MCHLO_05041</name>
</gene>
<name>A0ABQ0L8V4_MYCCL</name>
<feature type="compositionally biased region" description="Gly residues" evidence="1">
    <location>
        <begin position="169"/>
        <end position="178"/>
    </location>
</feature>
<accession>A0ABQ0L8V4</accession>
<proteinExistence type="predicted"/>
<evidence type="ECO:0000256" key="1">
    <source>
        <dbReference type="SAM" id="MobiDB-lite"/>
    </source>
</evidence>
<evidence type="ECO:0000313" key="2">
    <source>
        <dbReference type="EMBL" id="GAT47584.1"/>
    </source>
</evidence>
<feature type="compositionally biased region" description="Basic and acidic residues" evidence="1">
    <location>
        <begin position="147"/>
        <end position="158"/>
    </location>
</feature>
<feature type="region of interest" description="Disordered" evidence="1">
    <location>
        <begin position="108"/>
        <end position="184"/>
    </location>
</feature>
<keyword evidence="3" id="KW-1185">Reference proteome</keyword>
<organism evidence="2 3">
    <name type="scientific">Mycena chlorophos</name>
    <name type="common">Agaric fungus</name>
    <name type="synonym">Agaricus chlorophos</name>
    <dbReference type="NCBI Taxonomy" id="658473"/>
    <lineage>
        <taxon>Eukaryota</taxon>
        <taxon>Fungi</taxon>
        <taxon>Dikarya</taxon>
        <taxon>Basidiomycota</taxon>
        <taxon>Agaricomycotina</taxon>
        <taxon>Agaricomycetes</taxon>
        <taxon>Agaricomycetidae</taxon>
        <taxon>Agaricales</taxon>
        <taxon>Marasmiineae</taxon>
        <taxon>Mycenaceae</taxon>
        <taxon>Mycena</taxon>
    </lineage>
</organism>